<keyword evidence="3" id="KW-1185">Reference proteome</keyword>
<keyword evidence="1" id="KW-1133">Transmembrane helix</keyword>
<dbReference type="Proteomes" id="UP000010466">
    <property type="component" value="Chromosome"/>
</dbReference>
<accession>L0RWW2</accession>
<feature type="transmembrane region" description="Helical" evidence="1">
    <location>
        <begin position="20"/>
        <end position="43"/>
    </location>
</feature>
<gene>
    <name evidence="2" type="primary">MCYN0339</name>
    <name evidence="2" type="ordered locus">MCYN_0339</name>
</gene>
<reference evidence="3" key="1">
    <citation type="journal article" date="2013" name="Genome Announc.">
        <title>Complete genome sequence of Mycoplasma cynos strain C142.</title>
        <authorList>
            <person name="Walker C.A."/>
            <person name="Mannering S.A."/>
            <person name="Shields S."/>
            <person name="Blake D.P."/>
            <person name="Brownlie J."/>
        </authorList>
    </citation>
    <scope>NUCLEOTIDE SEQUENCE [LARGE SCALE GENOMIC DNA]</scope>
    <source>
        <strain evidence="3">C142</strain>
    </source>
</reference>
<protein>
    <submittedName>
        <fullName evidence="2">Uncharacterized protein</fullName>
    </submittedName>
</protein>
<dbReference type="KEGG" id="mcy:MCYN_0339"/>
<evidence type="ECO:0000313" key="2">
    <source>
        <dbReference type="EMBL" id="CCP24071.1"/>
    </source>
</evidence>
<evidence type="ECO:0000256" key="1">
    <source>
        <dbReference type="SAM" id="Phobius"/>
    </source>
</evidence>
<dbReference type="AlphaFoldDB" id="L0RWW2"/>
<sequence>MIPESTPIIIVVINNKINELIATYFAFFKKLIFLFDIALLIFLSKFVNPNNQGFFSKRSHFVKEIVTQRKKICETNKETRIPKNENELNVFISLNPR</sequence>
<dbReference type="HOGENOM" id="CLU_2343644_0_0_14"/>
<keyword evidence="1" id="KW-0812">Transmembrane</keyword>
<proteinExistence type="predicted"/>
<dbReference type="EMBL" id="HF559394">
    <property type="protein sequence ID" value="CCP24071.1"/>
    <property type="molecule type" value="Genomic_DNA"/>
</dbReference>
<keyword evidence="1" id="KW-0472">Membrane</keyword>
<organism evidence="2 3">
    <name type="scientific">Mycoplasmopsis cynos (strain C142)</name>
    <name type="common">Mycoplasma cynos</name>
    <dbReference type="NCBI Taxonomy" id="1246955"/>
    <lineage>
        <taxon>Bacteria</taxon>
        <taxon>Bacillati</taxon>
        <taxon>Mycoplasmatota</taxon>
        <taxon>Mycoplasmoidales</taxon>
        <taxon>Metamycoplasmataceae</taxon>
        <taxon>Mycoplasmopsis</taxon>
    </lineage>
</organism>
<evidence type="ECO:0000313" key="3">
    <source>
        <dbReference type="Proteomes" id="UP000010466"/>
    </source>
</evidence>
<name>L0RWW2_MYCC1</name>